<dbReference type="CDD" id="cd06225">
    <property type="entry name" value="HAMP"/>
    <property type="match status" value="1"/>
</dbReference>
<proteinExistence type="inferred from homology"/>
<comment type="subcellular location">
    <subcellularLocation>
        <location evidence="1">Cell inner membrane</location>
        <topology evidence="1">Multi-pass membrane protein</topology>
    </subcellularLocation>
</comment>
<evidence type="ECO:0000256" key="6">
    <source>
        <dbReference type="SAM" id="Coils"/>
    </source>
</evidence>
<dbReference type="SUPFAM" id="SSF58104">
    <property type="entry name" value="Methyl-accepting chemotaxis protein (MCP) signaling domain"/>
    <property type="match status" value="1"/>
</dbReference>
<dbReference type="EMBL" id="QFWT01000001">
    <property type="protein sequence ID" value="PWI34963.1"/>
    <property type="molecule type" value="Genomic_DNA"/>
</dbReference>
<evidence type="ECO:0000259" key="8">
    <source>
        <dbReference type="PROSITE" id="PS50111"/>
    </source>
</evidence>
<dbReference type="GO" id="GO:0005886">
    <property type="term" value="C:plasma membrane"/>
    <property type="evidence" value="ECO:0007669"/>
    <property type="project" value="UniProtKB-SubCell"/>
</dbReference>
<keyword evidence="7" id="KW-1133">Transmembrane helix</keyword>
<feature type="domain" description="HAMP" evidence="10">
    <location>
        <begin position="334"/>
        <end position="386"/>
    </location>
</feature>
<evidence type="ECO:0000313" key="11">
    <source>
        <dbReference type="EMBL" id="PWI34963.1"/>
    </source>
</evidence>
<dbReference type="PROSITE" id="PS50111">
    <property type="entry name" value="CHEMOTAXIS_TRANSDUC_2"/>
    <property type="match status" value="1"/>
</dbReference>
<dbReference type="FunFam" id="1.10.287.950:FF:000001">
    <property type="entry name" value="Methyl-accepting chemotaxis sensory transducer"/>
    <property type="match status" value="1"/>
</dbReference>
<name>A0A2U3BDW9_9VIBR</name>
<feature type="coiled-coil region" evidence="6">
    <location>
        <begin position="82"/>
        <end position="112"/>
    </location>
</feature>
<feature type="domain" description="T-SNARE coiled-coil homology" evidence="9">
    <location>
        <begin position="578"/>
        <end position="640"/>
    </location>
</feature>
<keyword evidence="2" id="KW-1003">Cell membrane</keyword>
<dbReference type="Gene3D" id="1.10.287.950">
    <property type="entry name" value="Methyl-accepting chemotaxis protein"/>
    <property type="match status" value="1"/>
</dbReference>
<dbReference type="CDD" id="cd11386">
    <property type="entry name" value="MCP_signal"/>
    <property type="match status" value="1"/>
</dbReference>
<feature type="domain" description="Methyl-accepting transducer" evidence="8">
    <location>
        <begin position="391"/>
        <end position="627"/>
    </location>
</feature>
<evidence type="ECO:0000256" key="4">
    <source>
        <dbReference type="ARBA" id="ARBA00029447"/>
    </source>
</evidence>
<dbReference type="InterPro" id="IPR003660">
    <property type="entry name" value="HAMP_dom"/>
</dbReference>
<feature type="transmembrane region" description="Helical" evidence="7">
    <location>
        <begin position="12"/>
        <end position="31"/>
    </location>
</feature>
<dbReference type="Proteomes" id="UP000245362">
    <property type="component" value="Unassembled WGS sequence"/>
</dbReference>
<comment type="similarity">
    <text evidence="4">Belongs to the methyl-accepting chemotaxis (MCP) protein family.</text>
</comment>
<evidence type="ECO:0000259" key="9">
    <source>
        <dbReference type="PROSITE" id="PS50192"/>
    </source>
</evidence>
<evidence type="ECO:0000259" key="10">
    <source>
        <dbReference type="PROSITE" id="PS50885"/>
    </source>
</evidence>
<dbReference type="Pfam" id="PF00672">
    <property type="entry name" value="HAMP"/>
    <property type="match status" value="1"/>
</dbReference>
<sequence>MKGSVIRRMYAGFALIIFTLVMTIITMLGNMNDINDKFGSVTTTAIPLLTISNQTSVELLSSDKAFKDFLTTQNKEKMDQTRNEFSANQERFEQALKQLESASKLFPELKQETETLITIEHRYFSEAKEAMDNYQHMFTAETELNQATRRFHTLSQKLRVEMKSYVDDQNSLAVMMIAKNYFIKLKQAEVNTSDALASQDTSAISKAIQQNKKAIVHLNNAYNGLTAQIPSLKQLFDESVTQFTQDMGKKGGVLDLHYSYLTARERLYNNISNLTQDIDEAMLILDRFTAVATKQLDSSLAESDTINKAALQKALIIGSVVILIAIGIGYHIAHSVRTPLTRILKVLEALAQGDMTARIDVRHDNEFGRVSQHINSLANNLRDILLQINAASDNLTQAAFSNQQTSQNAQEKLTLQREQTASVATAMTEMEHSVREVAQSAQNSLDKVYQVSDASESGRNVMSANITTVQQLEQRLTQSVDAVAELRNMSSKIGSILDVIQNIAEQTNLLALNAAIEAARAGEQGRGFAVVADEVRVLAQRTTESTTEIDNMISNLQSSSESAGHIIESCMEDMELSVTQASKANSSMEEIQALIIEISEMSTHISEAAAEQNSTTSEIARSLENISTIADDGHQAMAQITSVSENLTELAQKQSGLVHKFTL</sequence>
<dbReference type="OrthoDB" id="9781845at2"/>
<keyword evidence="3 5" id="KW-0807">Transducer</keyword>
<reference evidence="11 12" key="1">
    <citation type="submission" date="2018-05" db="EMBL/GenBank/DDBJ databases">
        <title>Vibrio limimaris sp. nov., isolated from marine sediment.</title>
        <authorList>
            <person name="Li C.-M."/>
        </authorList>
    </citation>
    <scope>NUCLEOTIDE SEQUENCE [LARGE SCALE GENOMIC DNA]</scope>
    <source>
        <strain evidence="11 12">E4404</strain>
    </source>
</reference>
<dbReference type="InterPro" id="IPR000727">
    <property type="entry name" value="T_SNARE_dom"/>
</dbReference>
<keyword evidence="7" id="KW-0812">Transmembrane</keyword>
<keyword evidence="6" id="KW-0175">Coiled coil</keyword>
<organism evidence="11 12">
    <name type="scientific">Vibrio albus</name>
    <dbReference type="NCBI Taxonomy" id="2200953"/>
    <lineage>
        <taxon>Bacteria</taxon>
        <taxon>Pseudomonadati</taxon>
        <taxon>Pseudomonadota</taxon>
        <taxon>Gammaproteobacteria</taxon>
        <taxon>Vibrionales</taxon>
        <taxon>Vibrionaceae</taxon>
        <taxon>Vibrio</taxon>
    </lineage>
</organism>
<feature type="transmembrane region" description="Helical" evidence="7">
    <location>
        <begin position="314"/>
        <end position="333"/>
    </location>
</feature>
<protein>
    <submittedName>
        <fullName evidence="11">Methyl-accepting chemotaxis protein</fullName>
    </submittedName>
</protein>
<accession>A0A2U3BDW9</accession>
<gene>
    <name evidence="11" type="ORF">DI392_01405</name>
</gene>
<evidence type="ECO:0000256" key="3">
    <source>
        <dbReference type="ARBA" id="ARBA00023224"/>
    </source>
</evidence>
<dbReference type="AlphaFoldDB" id="A0A2U3BDW9"/>
<dbReference type="PROSITE" id="PS50885">
    <property type="entry name" value="HAMP"/>
    <property type="match status" value="1"/>
</dbReference>
<dbReference type="SMART" id="SM00304">
    <property type="entry name" value="HAMP"/>
    <property type="match status" value="1"/>
</dbReference>
<evidence type="ECO:0000256" key="1">
    <source>
        <dbReference type="ARBA" id="ARBA00004429"/>
    </source>
</evidence>
<dbReference type="SMART" id="SM00283">
    <property type="entry name" value="MA"/>
    <property type="match status" value="1"/>
</dbReference>
<comment type="caution">
    <text evidence="11">The sequence shown here is derived from an EMBL/GenBank/DDBJ whole genome shotgun (WGS) entry which is preliminary data.</text>
</comment>
<dbReference type="Pfam" id="PF00015">
    <property type="entry name" value="MCPsignal"/>
    <property type="match status" value="1"/>
</dbReference>
<keyword evidence="2" id="KW-0997">Cell inner membrane</keyword>
<dbReference type="GO" id="GO:0007165">
    <property type="term" value="P:signal transduction"/>
    <property type="evidence" value="ECO:0007669"/>
    <property type="project" value="UniProtKB-KW"/>
</dbReference>
<evidence type="ECO:0000256" key="5">
    <source>
        <dbReference type="PROSITE-ProRule" id="PRU00284"/>
    </source>
</evidence>
<evidence type="ECO:0000256" key="7">
    <source>
        <dbReference type="SAM" id="Phobius"/>
    </source>
</evidence>
<keyword evidence="7" id="KW-0472">Membrane</keyword>
<dbReference type="PANTHER" id="PTHR32089:SF70">
    <property type="entry name" value="ENERGY TAXIS MODULATING METHYL ACCEPTING SENSORY TRANSDUCER"/>
    <property type="match status" value="1"/>
</dbReference>
<keyword evidence="12" id="KW-1185">Reference proteome</keyword>
<evidence type="ECO:0000313" key="12">
    <source>
        <dbReference type="Proteomes" id="UP000245362"/>
    </source>
</evidence>
<dbReference type="InterPro" id="IPR004089">
    <property type="entry name" value="MCPsignal_dom"/>
</dbReference>
<dbReference type="PROSITE" id="PS50192">
    <property type="entry name" value="T_SNARE"/>
    <property type="match status" value="1"/>
</dbReference>
<evidence type="ECO:0000256" key="2">
    <source>
        <dbReference type="ARBA" id="ARBA00022519"/>
    </source>
</evidence>
<dbReference type="RefSeq" id="WP_109318116.1">
    <property type="nucleotide sequence ID" value="NZ_QFWT01000001.1"/>
</dbReference>
<dbReference type="GO" id="GO:0006935">
    <property type="term" value="P:chemotaxis"/>
    <property type="evidence" value="ECO:0007669"/>
    <property type="project" value="UniProtKB-ARBA"/>
</dbReference>
<dbReference type="PANTHER" id="PTHR32089">
    <property type="entry name" value="METHYL-ACCEPTING CHEMOTAXIS PROTEIN MCPB"/>
    <property type="match status" value="1"/>
</dbReference>